<feature type="transmembrane region" description="Helical" evidence="9">
    <location>
        <begin position="264"/>
        <end position="284"/>
    </location>
</feature>
<sequence>MNSVISFFAEFMMPWAKRISEFSYLQAMRDSFAILLPFIFVASFFGVVEWVLLDPWGTVMGARGLNMGAVITGLEQDSPDYKNCDFVRSLQVVQGMCNMVVTVGFGLLSLLMVVSLAYRLGLIWGGPPFITALTALGAFVIITPQTVGGVPGFDLQYFGNRGMLSAIIVATSAAKTFICLSKNKKLVISMPPSVPQTVAKSFAVLLPVLITMWCFALFALFLQQMDFMGTSSLNELIYALLQAPLMGVSQGLGFSLLFQGLTWLLWWMGIHGHHVTAAIQNMVYVPAQLANQTGEGSYIISNGFFEAGLLHVLGFLFAILLFSQRESWRAVAKISLPAMLFNIQEPLLFGLPIMLNPLLLVPYILAPLVNTIVGWLAMSMGLVPIFKYVVPWTMPLFAGGVISTGSLAGGILQLVWLLIDILIYAPFVVVANRVNSKQHTVSSITDGD</sequence>
<dbReference type="InterPro" id="IPR003352">
    <property type="entry name" value="PTS_EIIC"/>
</dbReference>
<proteinExistence type="predicted"/>
<feature type="transmembrane region" description="Helical" evidence="9">
    <location>
        <begin position="411"/>
        <end position="431"/>
    </location>
</feature>
<evidence type="ECO:0000256" key="6">
    <source>
        <dbReference type="ARBA" id="ARBA00022989"/>
    </source>
</evidence>
<comment type="subcellular location">
    <subcellularLocation>
        <location evidence="1">Cell membrane</location>
        <topology evidence="1">Multi-pass membrane protein</topology>
    </subcellularLocation>
</comment>
<feature type="transmembrane region" description="Helical" evidence="9">
    <location>
        <begin position="202"/>
        <end position="224"/>
    </location>
</feature>
<evidence type="ECO:0000256" key="4">
    <source>
        <dbReference type="ARBA" id="ARBA00022597"/>
    </source>
</evidence>
<dbReference type="PROSITE" id="PS51105">
    <property type="entry name" value="PTS_EIIC_TYPE_3"/>
    <property type="match status" value="1"/>
</dbReference>
<feature type="transmembrane region" description="Helical" evidence="9">
    <location>
        <begin position="334"/>
        <end position="354"/>
    </location>
</feature>
<gene>
    <name evidence="11" type="ORF">SAMN05216582_10428</name>
</gene>
<keyword evidence="4 8" id="KW-0762">Sugar transport</keyword>
<dbReference type="PANTHER" id="PTHR33989:SF4">
    <property type="entry name" value="PTS SYSTEM N,N'-DIACETYLCHITOBIOSE-SPECIFIC EIIC COMPONENT"/>
    <property type="match status" value="1"/>
</dbReference>
<keyword evidence="7 8" id="KW-0472">Membrane</keyword>
<keyword evidence="2 8" id="KW-0813">Transport</keyword>
<keyword evidence="6 9" id="KW-1133">Transmembrane helix</keyword>
<dbReference type="Pfam" id="PF02378">
    <property type="entry name" value="PTS_EIIC"/>
    <property type="match status" value="1"/>
</dbReference>
<comment type="function">
    <text evidence="8">The phosphoenolpyruvate-dependent sugar phosphotransferase system (PTS), a major carbohydrate active -transport system, catalyzes the phosphorylation of incoming sugar substrates concomitant with their translocation across the cell membrane.</text>
</comment>
<dbReference type="EMBL" id="FRBC01000004">
    <property type="protein sequence ID" value="SHK42997.1"/>
    <property type="molecule type" value="Genomic_DNA"/>
</dbReference>
<dbReference type="GO" id="GO:0009401">
    <property type="term" value="P:phosphoenolpyruvate-dependent sugar phosphotransferase system"/>
    <property type="evidence" value="ECO:0007669"/>
    <property type="project" value="InterPro"/>
</dbReference>
<feature type="transmembrane region" description="Helical" evidence="9">
    <location>
        <begin position="162"/>
        <end position="181"/>
    </location>
</feature>
<dbReference type="Proteomes" id="UP000184263">
    <property type="component" value="Unassembled WGS sequence"/>
</dbReference>
<dbReference type="GO" id="GO:0008982">
    <property type="term" value="F:protein-N(PI)-phosphohistidine-sugar phosphotransferase activity"/>
    <property type="evidence" value="ECO:0007669"/>
    <property type="project" value="UniProtKB-UniRule"/>
</dbReference>
<dbReference type="InterPro" id="IPR004501">
    <property type="entry name" value="PTS_EIIC_3"/>
</dbReference>
<evidence type="ECO:0000259" key="10">
    <source>
        <dbReference type="PROSITE" id="PS51105"/>
    </source>
</evidence>
<dbReference type="InterPro" id="IPR004796">
    <property type="entry name" value="PTS_IIC_cello"/>
</dbReference>
<feature type="transmembrane region" description="Helical" evidence="9">
    <location>
        <begin position="92"/>
        <end position="114"/>
    </location>
</feature>
<evidence type="ECO:0000256" key="1">
    <source>
        <dbReference type="ARBA" id="ARBA00004651"/>
    </source>
</evidence>
<dbReference type="AlphaFoldDB" id="A0A1M6SEL1"/>
<dbReference type="GO" id="GO:1902815">
    <property type="term" value="P:N,N'-diacetylchitobiose import"/>
    <property type="evidence" value="ECO:0007669"/>
    <property type="project" value="TreeGrafter"/>
</dbReference>
<reference evidence="11 12" key="1">
    <citation type="submission" date="2016-11" db="EMBL/GenBank/DDBJ databases">
        <authorList>
            <person name="Jaros S."/>
            <person name="Januszkiewicz K."/>
            <person name="Wedrychowicz H."/>
        </authorList>
    </citation>
    <scope>NUCLEOTIDE SEQUENCE [LARGE SCALE GENOMIC DNA]</scope>
    <source>
        <strain evidence="11 12">HD4</strain>
    </source>
</reference>
<dbReference type="GO" id="GO:0005886">
    <property type="term" value="C:plasma membrane"/>
    <property type="evidence" value="ECO:0007669"/>
    <property type="project" value="UniProtKB-SubCell"/>
</dbReference>
<organism evidence="11 12">
    <name type="scientific">Selenomonas ruminantium</name>
    <dbReference type="NCBI Taxonomy" id="971"/>
    <lineage>
        <taxon>Bacteria</taxon>
        <taxon>Bacillati</taxon>
        <taxon>Bacillota</taxon>
        <taxon>Negativicutes</taxon>
        <taxon>Selenomonadales</taxon>
        <taxon>Selenomonadaceae</taxon>
        <taxon>Selenomonas</taxon>
    </lineage>
</organism>
<feature type="transmembrane region" description="Helical" evidence="9">
    <location>
        <begin position="304"/>
        <end position="322"/>
    </location>
</feature>
<feature type="transmembrane region" description="Helical" evidence="9">
    <location>
        <begin position="32"/>
        <end position="53"/>
    </location>
</feature>
<evidence type="ECO:0000256" key="8">
    <source>
        <dbReference type="PIRNR" id="PIRNR006351"/>
    </source>
</evidence>
<dbReference type="InterPro" id="IPR051088">
    <property type="entry name" value="PTS_Sugar-EIIC/EIIB"/>
</dbReference>
<protein>
    <recommendedName>
        <fullName evidence="8">Permease IIC component</fullName>
    </recommendedName>
</protein>
<dbReference type="PANTHER" id="PTHR33989">
    <property type="match status" value="1"/>
</dbReference>
<feature type="transmembrane region" description="Helical" evidence="9">
    <location>
        <begin position="121"/>
        <end position="142"/>
    </location>
</feature>
<evidence type="ECO:0000256" key="5">
    <source>
        <dbReference type="ARBA" id="ARBA00022692"/>
    </source>
</evidence>
<feature type="domain" description="PTS EIIC type-3" evidence="10">
    <location>
        <begin position="8"/>
        <end position="427"/>
    </location>
</feature>
<evidence type="ECO:0000256" key="2">
    <source>
        <dbReference type="ARBA" id="ARBA00022448"/>
    </source>
</evidence>
<evidence type="ECO:0000313" key="12">
    <source>
        <dbReference type="Proteomes" id="UP000184263"/>
    </source>
</evidence>
<keyword evidence="5 9" id="KW-0812">Transmembrane</keyword>
<dbReference type="NCBIfam" id="TIGR00410">
    <property type="entry name" value="lacE"/>
    <property type="match status" value="1"/>
</dbReference>
<evidence type="ECO:0000256" key="7">
    <source>
        <dbReference type="ARBA" id="ARBA00023136"/>
    </source>
</evidence>
<dbReference type="PIRSF" id="PIRSF006351">
    <property type="entry name" value="PTS_EIIC-Cellobiose"/>
    <property type="match status" value="1"/>
</dbReference>
<dbReference type="OrthoDB" id="1641940at2"/>
<accession>A0A1M6SEL1</accession>
<evidence type="ECO:0000256" key="3">
    <source>
        <dbReference type="ARBA" id="ARBA00022475"/>
    </source>
</evidence>
<dbReference type="RefSeq" id="WP_073088337.1">
    <property type="nucleotide sequence ID" value="NZ_FRBC01000004.1"/>
</dbReference>
<keyword evidence="3 8" id="KW-1003">Cell membrane</keyword>
<name>A0A1M6SEL1_SELRU</name>
<evidence type="ECO:0000313" key="11">
    <source>
        <dbReference type="EMBL" id="SHK42997.1"/>
    </source>
</evidence>
<evidence type="ECO:0000256" key="9">
    <source>
        <dbReference type="SAM" id="Phobius"/>
    </source>
</evidence>